<dbReference type="GO" id="GO:0003700">
    <property type="term" value="F:DNA-binding transcription factor activity"/>
    <property type="evidence" value="ECO:0007669"/>
    <property type="project" value="InterPro"/>
</dbReference>
<dbReference type="Pfam" id="PF00392">
    <property type="entry name" value="GntR"/>
    <property type="match status" value="1"/>
</dbReference>
<dbReference type="InterPro" id="IPR008920">
    <property type="entry name" value="TF_FadR/GntR_C"/>
</dbReference>
<evidence type="ECO:0000256" key="1">
    <source>
        <dbReference type="ARBA" id="ARBA00023015"/>
    </source>
</evidence>
<dbReference type="CDD" id="cd07377">
    <property type="entry name" value="WHTH_GntR"/>
    <property type="match status" value="1"/>
</dbReference>
<sequence>MKSKENCMQSTELERVTLLLRQMIMAGEFVPGARIAEIPLASRLGVSRTPVRLALGILEQEGLLTSAPHKGFWVREITIDEIADAFDVRGALEALACRRAVERGLDVANRIVLEECLALGEALVAKGALTEADTRSWSEMNARFHEAIVAASRNIPLANALAFVGRLPLVSPGAIAFTQGLEAAFQNMQKVQAEHRDIVDALVNGQASRAAALVQEHAYKSREKLRRGLERLRGEQIVANVPGLKLVVG</sequence>
<keyword evidence="3" id="KW-0804">Transcription</keyword>
<comment type="caution">
    <text evidence="5">The sequence shown here is derived from an EMBL/GenBank/DDBJ whole genome shotgun (WGS) entry which is preliminary data.</text>
</comment>
<protein>
    <submittedName>
        <fullName evidence="5">GntR family transcriptional regulator</fullName>
    </submittedName>
</protein>
<dbReference type="InterPro" id="IPR036390">
    <property type="entry name" value="WH_DNA-bd_sf"/>
</dbReference>
<dbReference type="Proteomes" id="UP000321638">
    <property type="component" value="Unassembled WGS sequence"/>
</dbReference>
<reference evidence="5 6" key="1">
    <citation type="submission" date="2019-06" db="EMBL/GenBank/DDBJ databases">
        <title>New taxonomy in bacterial strain CC-CFT640, isolated from vineyard.</title>
        <authorList>
            <person name="Lin S.-Y."/>
            <person name="Tsai C.-F."/>
            <person name="Young C.-C."/>
        </authorList>
    </citation>
    <scope>NUCLEOTIDE SEQUENCE [LARGE SCALE GENOMIC DNA]</scope>
    <source>
        <strain evidence="5 6">CC-CFT640</strain>
    </source>
</reference>
<dbReference type="Gene3D" id="1.20.120.530">
    <property type="entry name" value="GntR ligand-binding domain-like"/>
    <property type="match status" value="1"/>
</dbReference>
<dbReference type="PANTHER" id="PTHR43537">
    <property type="entry name" value="TRANSCRIPTIONAL REGULATOR, GNTR FAMILY"/>
    <property type="match status" value="1"/>
</dbReference>
<evidence type="ECO:0000313" key="5">
    <source>
        <dbReference type="EMBL" id="TXL77557.1"/>
    </source>
</evidence>
<dbReference type="PRINTS" id="PR00035">
    <property type="entry name" value="HTHGNTR"/>
</dbReference>
<dbReference type="PANTHER" id="PTHR43537:SF51">
    <property type="entry name" value="HTH-TYPE TRANSCRIPTIONAL REGULATOR LGOR-RELATED"/>
    <property type="match status" value="1"/>
</dbReference>
<dbReference type="InterPro" id="IPR011711">
    <property type="entry name" value="GntR_C"/>
</dbReference>
<feature type="domain" description="HTH gntR-type" evidence="4">
    <location>
        <begin position="10"/>
        <end position="77"/>
    </location>
</feature>
<dbReference type="PROSITE" id="PS50949">
    <property type="entry name" value="HTH_GNTR"/>
    <property type="match status" value="1"/>
</dbReference>
<evidence type="ECO:0000256" key="3">
    <source>
        <dbReference type="ARBA" id="ARBA00023163"/>
    </source>
</evidence>
<organism evidence="5 6">
    <name type="scientific">Vineibacter terrae</name>
    <dbReference type="NCBI Taxonomy" id="2586908"/>
    <lineage>
        <taxon>Bacteria</taxon>
        <taxon>Pseudomonadati</taxon>
        <taxon>Pseudomonadota</taxon>
        <taxon>Alphaproteobacteria</taxon>
        <taxon>Hyphomicrobiales</taxon>
        <taxon>Vineibacter</taxon>
    </lineage>
</organism>
<proteinExistence type="predicted"/>
<dbReference type="AlphaFoldDB" id="A0A5C8PQS6"/>
<dbReference type="SMART" id="SM00895">
    <property type="entry name" value="FCD"/>
    <property type="match status" value="1"/>
</dbReference>
<dbReference type="InterPro" id="IPR036388">
    <property type="entry name" value="WH-like_DNA-bd_sf"/>
</dbReference>
<gene>
    <name evidence="5" type="ORF">FHP25_09000</name>
</gene>
<dbReference type="Gene3D" id="1.10.10.10">
    <property type="entry name" value="Winged helix-like DNA-binding domain superfamily/Winged helix DNA-binding domain"/>
    <property type="match status" value="1"/>
</dbReference>
<accession>A0A5C8PQS6</accession>
<evidence type="ECO:0000313" key="6">
    <source>
        <dbReference type="Proteomes" id="UP000321638"/>
    </source>
</evidence>
<dbReference type="EMBL" id="VDUZ01000008">
    <property type="protein sequence ID" value="TXL77557.1"/>
    <property type="molecule type" value="Genomic_DNA"/>
</dbReference>
<keyword evidence="6" id="KW-1185">Reference proteome</keyword>
<dbReference type="SUPFAM" id="SSF46785">
    <property type="entry name" value="Winged helix' DNA-binding domain"/>
    <property type="match status" value="1"/>
</dbReference>
<dbReference type="GO" id="GO:0003677">
    <property type="term" value="F:DNA binding"/>
    <property type="evidence" value="ECO:0007669"/>
    <property type="project" value="UniProtKB-KW"/>
</dbReference>
<dbReference type="SMART" id="SM00345">
    <property type="entry name" value="HTH_GNTR"/>
    <property type="match status" value="1"/>
</dbReference>
<dbReference type="InterPro" id="IPR000524">
    <property type="entry name" value="Tscrpt_reg_HTH_GntR"/>
</dbReference>
<evidence type="ECO:0000259" key="4">
    <source>
        <dbReference type="PROSITE" id="PS50949"/>
    </source>
</evidence>
<dbReference type="Pfam" id="PF07729">
    <property type="entry name" value="FCD"/>
    <property type="match status" value="1"/>
</dbReference>
<name>A0A5C8PQS6_9HYPH</name>
<dbReference type="OrthoDB" id="7618373at2"/>
<evidence type="ECO:0000256" key="2">
    <source>
        <dbReference type="ARBA" id="ARBA00023125"/>
    </source>
</evidence>
<dbReference type="SUPFAM" id="SSF48008">
    <property type="entry name" value="GntR ligand-binding domain-like"/>
    <property type="match status" value="1"/>
</dbReference>
<keyword evidence="2" id="KW-0238">DNA-binding</keyword>
<keyword evidence="1" id="KW-0805">Transcription regulation</keyword>